<proteinExistence type="predicted"/>
<dbReference type="OrthoDB" id="9801008at2"/>
<evidence type="ECO:0000259" key="1">
    <source>
        <dbReference type="Pfam" id="PF12674"/>
    </source>
</evidence>
<dbReference type="InterPro" id="IPR025868">
    <property type="entry name" value="Zn_ribbon_dom_put"/>
</dbReference>
<sequence>MEKICQSCGMPMHTTDLMGIDANGYKNEDYCIYCYEEGEFIQDCTMEEMIEHCADFVDEFNKEKTEPITRDQAIALMEAQFPTLKRWR</sequence>
<accession>F3ZSJ0</accession>
<keyword evidence="3" id="KW-1185">Reference proteome</keyword>
<gene>
    <name evidence="2" type="ORF">Bcop_1966</name>
</gene>
<feature type="domain" description="Putative zinc ribbon" evidence="1">
    <location>
        <begin position="4"/>
        <end position="88"/>
    </location>
</feature>
<name>F3ZSJ0_9BACE</name>
<dbReference type="STRING" id="679937.Bcop_1966"/>
<evidence type="ECO:0000313" key="2">
    <source>
        <dbReference type="EMBL" id="EGJ72142.1"/>
    </source>
</evidence>
<dbReference type="Pfam" id="PF12674">
    <property type="entry name" value="Zn_ribbon_2"/>
    <property type="match status" value="1"/>
</dbReference>
<organism evidence="2 3">
    <name type="scientific">Bacteroides coprosuis DSM 18011</name>
    <dbReference type="NCBI Taxonomy" id="679937"/>
    <lineage>
        <taxon>Bacteria</taxon>
        <taxon>Pseudomonadati</taxon>
        <taxon>Bacteroidota</taxon>
        <taxon>Bacteroidia</taxon>
        <taxon>Bacteroidales</taxon>
        <taxon>Bacteroidaceae</taxon>
        <taxon>Bacteroides</taxon>
    </lineage>
</organism>
<dbReference type="AlphaFoldDB" id="F3ZSJ0"/>
<dbReference type="HOGENOM" id="CLU_175260_0_0_10"/>
<reference evidence="2 3" key="1">
    <citation type="journal article" date="2011" name="Stand. Genomic Sci.">
        <title>Non-contiguous finished genome sequence of Bacteroides coprosuis type strain (PC139).</title>
        <authorList>
            <person name="Land M."/>
            <person name="Held B."/>
            <person name="Gronow S."/>
            <person name="Abt B."/>
            <person name="Lucas S."/>
            <person name="Del Rio T.G."/>
            <person name="Nolan M."/>
            <person name="Tice H."/>
            <person name="Cheng J.F."/>
            <person name="Pitluck S."/>
            <person name="Liolios K."/>
            <person name="Pagani I."/>
            <person name="Ivanova N."/>
            <person name="Mavromatis K."/>
            <person name="Mikhailova N."/>
            <person name="Pati A."/>
            <person name="Tapia R."/>
            <person name="Han C."/>
            <person name="Goodwin L."/>
            <person name="Chen A."/>
            <person name="Palaniappan K."/>
            <person name="Hauser L."/>
            <person name="Brambilla E.M."/>
            <person name="Rohde M."/>
            <person name="Goker M."/>
            <person name="Detter J.C."/>
            <person name="Woyke T."/>
            <person name="Bristow J."/>
            <person name="Eisen J.A."/>
            <person name="Markowitz V."/>
            <person name="Hugenholtz P."/>
            <person name="Kyrpides N.C."/>
            <person name="Klenk H.P."/>
            <person name="Lapidus A."/>
        </authorList>
    </citation>
    <scope>NUCLEOTIDE SEQUENCE</scope>
    <source>
        <strain evidence="2 3">DSM 18011</strain>
    </source>
</reference>
<protein>
    <recommendedName>
        <fullName evidence="1">Putative zinc ribbon domain-containing protein</fullName>
    </recommendedName>
</protein>
<evidence type="ECO:0000313" key="3">
    <source>
        <dbReference type="Proteomes" id="UP000018439"/>
    </source>
</evidence>
<dbReference type="eggNOG" id="COG3153">
    <property type="taxonomic scope" value="Bacteria"/>
</dbReference>
<dbReference type="EMBL" id="CM001167">
    <property type="protein sequence ID" value="EGJ72142.1"/>
    <property type="molecule type" value="Genomic_DNA"/>
</dbReference>
<dbReference type="Proteomes" id="UP000018439">
    <property type="component" value="Chromosome"/>
</dbReference>